<dbReference type="Proteomes" id="UP000245845">
    <property type="component" value="Unassembled WGS sequence"/>
</dbReference>
<comment type="caution">
    <text evidence="5">The sequence shown here is derived from an EMBL/GenBank/DDBJ whole genome shotgun (WGS) entry which is preliminary data.</text>
</comment>
<organism evidence="5 6">
    <name type="scientific">Faecalicatena orotica</name>
    <dbReference type="NCBI Taxonomy" id="1544"/>
    <lineage>
        <taxon>Bacteria</taxon>
        <taxon>Bacillati</taxon>
        <taxon>Bacillota</taxon>
        <taxon>Clostridia</taxon>
        <taxon>Lachnospirales</taxon>
        <taxon>Lachnospiraceae</taxon>
        <taxon>Faecalicatena</taxon>
    </lineage>
</organism>
<evidence type="ECO:0000256" key="3">
    <source>
        <dbReference type="SAM" id="Coils"/>
    </source>
</evidence>
<evidence type="ECO:0008006" key="7">
    <source>
        <dbReference type="Google" id="ProtNLM"/>
    </source>
</evidence>
<dbReference type="RefSeq" id="WP_109729689.1">
    <property type="nucleotide sequence ID" value="NZ_BAAACK010000007.1"/>
</dbReference>
<evidence type="ECO:0000256" key="1">
    <source>
        <dbReference type="ARBA" id="ARBA00004196"/>
    </source>
</evidence>
<keyword evidence="6" id="KW-1185">Reference proteome</keyword>
<dbReference type="AlphaFoldDB" id="A0A2Y9B9R1"/>
<sequence>MTQRTRRKNVKEKIKTKAFWGKLLAIFFAVMVLCTIVSRAADSVIVPKVRLEKPSSGNLKYKIKGKGSIRASKGDLVTVPANLRVKEVTKPGTNIKPGDPLVLIDTEELSRELDEQKDKLEQLCLQFEKEQISQTPDARTPQTYLAEKNLEMARNNYQEASARLDEAVNTENQEAAERQRKADEQKQAAYDTFLMQGGEENVEAKAAYDQTISSIDQELERTASEKQTQIESLKQSVDAMQDALDQAQAAYEIAQTEDENTNANEQKAKQSSDLTLEGLKIDIGQQEKAIKRLQDIMDAKGVIKSTVKGTITQNSLSEGMVTSGQEYIRIGTGGYEFLAPVDKENALKLKEGDTILAEFTGMKGQKKLKIQSIRTEENRSGDESGAAGGTGDGTKQNQDDIRYITAKIEGDEYSDGMEGAYVIEKESDIRYDWILPIEAVREDSKGAYCLAVRKTNTILGEEYVTERISLVKKAKDLNRVAVEGALTDKTKVIKESSKEIEEGDRVRIDQ</sequence>
<feature type="coiled-coil region" evidence="3">
    <location>
        <begin position="103"/>
        <end position="188"/>
    </location>
</feature>
<accession>A0A2Y9B9R1</accession>
<dbReference type="OrthoDB" id="9773077at2"/>
<evidence type="ECO:0000313" key="5">
    <source>
        <dbReference type="EMBL" id="PWJ32351.1"/>
    </source>
</evidence>
<evidence type="ECO:0000256" key="4">
    <source>
        <dbReference type="SAM" id="MobiDB-lite"/>
    </source>
</evidence>
<evidence type="ECO:0000256" key="2">
    <source>
        <dbReference type="ARBA" id="ARBA00023054"/>
    </source>
</evidence>
<dbReference type="InterPro" id="IPR050465">
    <property type="entry name" value="UPF0194_transport"/>
</dbReference>
<comment type="subcellular location">
    <subcellularLocation>
        <location evidence="1">Cell envelope</location>
    </subcellularLocation>
</comment>
<feature type="coiled-coil region" evidence="3">
    <location>
        <begin position="216"/>
        <end position="296"/>
    </location>
</feature>
<dbReference type="PANTHER" id="PTHR32347">
    <property type="entry name" value="EFFLUX SYSTEM COMPONENT YKNX-RELATED"/>
    <property type="match status" value="1"/>
</dbReference>
<proteinExistence type="predicted"/>
<name>A0A2Y9B9R1_9FIRM</name>
<protein>
    <recommendedName>
        <fullName evidence="7">HlyD family secretion protein</fullName>
    </recommendedName>
</protein>
<feature type="region of interest" description="Disordered" evidence="4">
    <location>
        <begin position="371"/>
        <end position="398"/>
    </location>
</feature>
<evidence type="ECO:0000313" key="6">
    <source>
        <dbReference type="Proteomes" id="UP000245845"/>
    </source>
</evidence>
<dbReference type="EMBL" id="QGDL01000001">
    <property type="protein sequence ID" value="PWJ32351.1"/>
    <property type="molecule type" value="Genomic_DNA"/>
</dbReference>
<dbReference type="GO" id="GO:0030313">
    <property type="term" value="C:cell envelope"/>
    <property type="evidence" value="ECO:0007669"/>
    <property type="project" value="UniProtKB-SubCell"/>
</dbReference>
<reference evidence="5 6" key="1">
    <citation type="submission" date="2018-05" db="EMBL/GenBank/DDBJ databases">
        <title>The Hungate 1000. A catalogue of reference genomes from the rumen microbiome.</title>
        <authorList>
            <person name="Kelly W."/>
        </authorList>
    </citation>
    <scope>NUCLEOTIDE SEQUENCE [LARGE SCALE GENOMIC DNA]</scope>
    <source>
        <strain evidence="5 6">NLAE-zl-C242</strain>
    </source>
</reference>
<keyword evidence="2 3" id="KW-0175">Coiled coil</keyword>
<gene>
    <name evidence="5" type="ORF">A8806_101639</name>
</gene>